<evidence type="ECO:0000256" key="1">
    <source>
        <dbReference type="ARBA" id="ARBA00022741"/>
    </source>
</evidence>
<evidence type="ECO:0000256" key="2">
    <source>
        <dbReference type="ARBA" id="ARBA00023134"/>
    </source>
</evidence>
<organism evidence="4 5">
    <name type="scientific">Phocoena sinus</name>
    <name type="common">Vaquita</name>
    <dbReference type="NCBI Taxonomy" id="42100"/>
    <lineage>
        <taxon>Eukaryota</taxon>
        <taxon>Metazoa</taxon>
        <taxon>Chordata</taxon>
        <taxon>Craniata</taxon>
        <taxon>Vertebrata</taxon>
        <taxon>Euteleostomi</taxon>
        <taxon>Mammalia</taxon>
        <taxon>Eutheria</taxon>
        <taxon>Laurasiatheria</taxon>
        <taxon>Artiodactyla</taxon>
        <taxon>Whippomorpha</taxon>
        <taxon>Cetacea</taxon>
        <taxon>Odontoceti</taxon>
        <taxon>Phocoenidae</taxon>
        <taxon>Phocoena</taxon>
    </lineage>
</organism>
<reference evidence="4" key="1">
    <citation type="submission" date="2019-08" db="EMBL/GenBank/DDBJ databases">
        <title>Phocoena sinus (Vaquita) genome, mPhoSin1, primary haplotype.</title>
        <authorList>
            <person name="Morin P."/>
            <person name="Mountcastle J."/>
            <person name="Fungtammasan C."/>
            <person name="Rhie A."/>
            <person name="Rojas-Bracho L."/>
            <person name="Smith C.R."/>
            <person name="Taylor B.L."/>
            <person name="Gulland F.M.D."/>
            <person name="Musser W."/>
            <person name="Houck M."/>
            <person name="Haase B."/>
            <person name="Paez S."/>
            <person name="Howe K."/>
            <person name="Torrance J."/>
            <person name="Formenti G."/>
            <person name="Phillippy A."/>
            <person name="Ryder O."/>
            <person name="Jarvis E.D."/>
            <person name="Fedrigo O."/>
        </authorList>
    </citation>
    <scope>NUCLEOTIDE SEQUENCE [LARGE SCALE GENOMIC DNA]</scope>
</reference>
<evidence type="ECO:0000313" key="4">
    <source>
        <dbReference type="Ensembl" id="ENSPSNP00000007580.1"/>
    </source>
</evidence>
<dbReference type="InterPro" id="IPR027417">
    <property type="entry name" value="P-loop_NTPase"/>
</dbReference>
<reference evidence="4" key="2">
    <citation type="submission" date="2025-08" db="UniProtKB">
        <authorList>
            <consortium name="Ensembl"/>
        </authorList>
    </citation>
    <scope>IDENTIFICATION</scope>
</reference>
<feature type="region of interest" description="Disordered" evidence="3">
    <location>
        <begin position="1"/>
        <end position="22"/>
    </location>
</feature>
<dbReference type="PANTHER" id="PTHR47977">
    <property type="entry name" value="RAS-RELATED PROTEIN RAB"/>
    <property type="match status" value="1"/>
</dbReference>
<dbReference type="PRINTS" id="PR00449">
    <property type="entry name" value="RASTRNSFRMNG"/>
</dbReference>
<dbReference type="GO" id="GO:0003924">
    <property type="term" value="F:GTPase activity"/>
    <property type="evidence" value="ECO:0007669"/>
    <property type="project" value="InterPro"/>
</dbReference>
<feature type="compositionally biased region" description="Basic and acidic residues" evidence="3">
    <location>
        <begin position="151"/>
        <end position="165"/>
    </location>
</feature>
<keyword evidence="1" id="KW-0547">Nucleotide-binding</keyword>
<evidence type="ECO:0000256" key="3">
    <source>
        <dbReference type="SAM" id="MobiDB-lite"/>
    </source>
</evidence>
<dbReference type="AlphaFoldDB" id="A0A8C9BIJ1"/>
<dbReference type="Ensembl" id="ENSPSNT00000008607.1">
    <property type="protein sequence ID" value="ENSPSNP00000007580.1"/>
    <property type="gene ID" value="ENSPSNG00000005608.1"/>
</dbReference>
<dbReference type="InterPro" id="IPR001806">
    <property type="entry name" value="Small_GTPase"/>
</dbReference>
<dbReference type="SUPFAM" id="SSF52540">
    <property type="entry name" value="P-loop containing nucleoside triphosphate hydrolases"/>
    <property type="match status" value="1"/>
</dbReference>
<dbReference type="Proteomes" id="UP000694554">
    <property type="component" value="Chromosome 10"/>
</dbReference>
<feature type="region of interest" description="Disordered" evidence="3">
    <location>
        <begin position="151"/>
        <end position="178"/>
    </location>
</feature>
<name>A0A8C9BIJ1_PHOSS</name>
<proteinExistence type="predicted"/>
<dbReference type="GO" id="GO:0005525">
    <property type="term" value="F:GTP binding"/>
    <property type="evidence" value="ECO:0007669"/>
    <property type="project" value="UniProtKB-KW"/>
</dbReference>
<dbReference type="PROSITE" id="PS51419">
    <property type="entry name" value="RAB"/>
    <property type="match status" value="1"/>
</dbReference>
<dbReference type="SMART" id="SM00175">
    <property type="entry name" value="RAB"/>
    <property type="match status" value="1"/>
</dbReference>
<reference evidence="4" key="3">
    <citation type="submission" date="2025-09" db="UniProtKB">
        <authorList>
            <consortium name="Ensembl"/>
        </authorList>
    </citation>
    <scope>IDENTIFICATION</scope>
</reference>
<keyword evidence="2" id="KW-0342">GTP-binding</keyword>
<protein>
    <submittedName>
        <fullName evidence="4">Uncharacterized protein</fullName>
    </submittedName>
</protein>
<dbReference type="InterPro" id="IPR050227">
    <property type="entry name" value="Rab"/>
</dbReference>
<dbReference type="Pfam" id="PF00071">
    <property type="entry name" value="Ras"/>
    <property type="match status" value="1"/>
</dbReference>
<sequence>SRGLGRTSPRKGYSPAKHQEGTGLLETMNLRARVAGVMLGVERALRPMVPAPWRPLAVTDDVLGQDSTGMKGSPDQRIDDVRTDRGSDVIILLVGNKTDLADKWLATIREGKQRAKELSATFIETSAKTGYNVKQLFRRVASALPGMENVQEKSKEGMNDIKLDQPQESLASKGGCSR</sequence>
<dbReference type="Gene3D" id="3.40.50.300">
    <property type="entry name" value="P-loop containing nucleotide triphosphate hydrolases"/>
    <property type="match status" value="1"/>
</dbReference>
<dbReference type="GeneTree" id="ENSGT00940000159656"/>
<evidence type="ECO:0000313" key="5">
    <source>
        <dbReference type="Proteomes" id="UP000694554"/>
    </source>
</evidence>
<keyword evidence="5" id="KW-1185">Reference proteome</keyword>
<accession>A0A8C9BIJ1</accession>